<dbReference type="InterPro" id="IPR025110">
    <property type="entry name" value="AMP-bd_C"/>
</dbReference>
<dbReference type="Proteomes" id="UP000663421">
    <property type="component" value="Chromosome"/>
</dbReference>
<accession>A0ABX6W071</accession>
<evidence type="ECO:0000256" key="1">
    <source>
        <dbReference type="ARBA" id="ARBA00022598"/>
    </source>
</evidence>
<dbReference type="InterPro" id="IPR045851">
    <property type="entry name" value="AMP-bd_C_sf"/>
</dbReference>
<dbReference type="SUPFAM" id="SSF56801">
    <property type="entry name" value="Acetyl-CoA synthetase-like"/>
    <property type="match status" value="1"/>
</dbReference>
<proteinExistence type="predicted"/>
<organism evidence="4 5">
    <name type="scientific">Streptomyces malaysiensis</name>
    <dbReference type="NCBI Taxonomy" id="92644"/>
    <lineage>
        <taxon>Bacteria</taxon>
        <taxon>Bacillati</taxon>
        <taxon>Actinomycetota</taxon>
        <taxon>Actinomycetes</taxon>
        <taxon>Kitasatosporales</taxon>
        <taxon>Streptomycetaceae</taxon>
        <taxon>Streptomyces</taxon>
        <taxon>Streptomyces violaceusniger group</taxon>
    </lineage>
</organism>
<dbReference type="InterPro" id="IPR020845">
    <property type="entry name" value="AMP-binding_CS"/>
</dbReference>
<dbReference type="EMBL" id="CP065050">
    <property type="protein sequence ID" value="QPI54937.1"/>
    <property type="molecule type" value="Genomic_DNA"/>
</dbReference>
<protein>
    <submittedName>
        <fullName evidence="4">AMP-binding protein</fullName>
    </submittedName>
</protein>
<dbReference type="PANTHER" id="PTHR43352">
    <property type="entry name" value="ACETYL-COA SYNTHETASE"/>
    <property type="match status" value="1"/>
</dbReference>
<dbReference type="PANTHER" id="PTHR43352:SF1">
    <property type="entry name" value="ANTHRANILATE--COA LIGASE"/>
    <property type="match status" value="1"/>
</dbReference>
<keyword evidence="5" id="KW-1185">Reference proteome</keyword>
<name>A0ABX6W071_STRMQ</name>
<reference evidence="4 5" key="1">
    <citation type="submission" date="2020-11" db="EMBL/GenBank/DDBJ databases">
        <title>Complete genome sequence unveiled secondary metabolic potentials in Streptomyces solisilvae HNM0141.</title>
        <authorList>
            <person name="Huang X."/>
        </authorList>
    </citation>
    <scope>NUCLEOTIDE SEQUENCE [LARGE SCALE GENOMIC DNA]</scope>
    <source>
        <strain evidence="4 5">HNM0141</strain>
    </source>
</reference>
<gene>
    <name evidence="4" type="ORF">I1A49_08310</name>
</gene>
<evidence type="ECO:0000313" key="4">
    <source>
        <dbReference type="EMBL" id="QPI54937.1"/>
    </source>
</evidence>
<evidence type="ECO:0000259" key="3">
    <source>
        <dbReference type="Pfam" id="PF13193"/>
    </source>
</evidence>
<dbReference type="Gene3D" id="3.30.300.30">
    <property type="match status" value="1"/>
</dbReference>
<evidence type="ECO:0000259" key="2">
    <source>
        <dbReference type="Pfam" id="PF00501"/>
    </source>
</evidence>
<dbReference type="PROSITE" id="PS00455">
    <property type="entry name" value="AMP_BINDING"/>
    <property type="match status" value="1"/>
</dbReference>
<feature type="domain" description="AMP-dependent synthetase/ligase" evidence="2">
    <location>
        <begin position="59"/>
        <end position="401"/>
    </location>
</feature>
<dbReference type="InterPro" id="IPR000873">
    <property type="entry name" value="AMP-dep_synth/lig_dom"/>
</dbReference>
<dbReference type="Pfam" id="PF13193">
    <property type="entry name" value="AMP-binding_C"/>
    <property type="match status" value="1"/>
</dbReference>
<dbReference type="InterPro" id="IPR042099">
    <property type="entry name" value="ANL_N_sf"/>
</dbReference>
<dbReference type="Gene3D" id="3.40.50.12780">
    <property type="entry name" value="N-terminal domain of ligase-like"/>
    <property type="match status" value="1"/>
</dbReference>
<keyword evidence="1" id="KW-0436">Ligase</keyword>
<sequence>MTLPHRLSPSAHIDTFTRDRLPPADLWPTIEFSTPELRYPDRLNAATELIDTPISLFGPDRPALRTPSGELWSYGELRIRARQIAQVLTEDLGLVPGQRVLLRSPNNPWTVAAWLGVLKAGGVVVTTMAALRTRELVPVAERTRPSIALVDHRFADDVHTVRDTVLPGLAVVEYGGTGPEDLVARAVAKSGEFTDVRTAADDVALLGPTSGSTGTPKITMHFHRDILSIDNTFGRHTLGLVPHDLVACTAPLAFTFGLGMLVVFPLRAGACALLTESATPPRLAEIVRRDGVTVLATAPTAYRAILREGKEQWLAGLRIGVSAGEHIPRATWEQLRTHIGLKVVDGIGATELLHIFISAAGADIRPGATGKAVPGYRATVLGPDGAELGPGEPGRLGVIGPVGCRYLDGERQRDYVLAGWNITGDIFHRDEDGYFHYHARSDSMIVSSGYNIGGPEVEAAIDTHPDVVESAVVARPDPERGSIVCAFVVLRDGVPGDEAKAKEIQDHVKRVLAPYKYPRDVRFQDALPRNTSGKLQRFKLLRQVQEVQQVQQVQQADDERAAEAKAVAES</sequence>
<dbReference type="Pfam" id="PF00501">
    <property type="entry name" value="AMP-binding"/>
    <property type="match status" value="1"/>
</dbReference>
<feature type="domain" description="AMP-binding enzyme C-terminal" evidence="3">
    <location>
        <begin position="456"/>
        <end position="534"/>
    </location>
</feature>
<evidence type="ECO:0000313" key="5">
    <source>
        <dbReference type="Proteomes" id="UP000663421"/>
    </source>
</evidence>